<dbReference type="EMBL" id="JAJSBI010000009">
    <property type="protein sequence ID" value="MCD9875765.1"/>
    <property type="molecule type" value="Genomic_DNA"/>
</dbReference>
<evidence type="ECO:0000313" key="2">
    <source>
        <dbReference type="EMBL" id="MCD9875765.1"/>
    </source>
</evidence>
<evidence type="ECO:0000313" key="3">
    <source>
        <dbReference type="Proteomes" id="UP001108029"/>
    </source>
</evidence>
<dbReference type="AlphaFoldDB" id="A0A9Q3VRB6"/>
<dbReference type="InterPro" id="IPR028116">
    <property type="entry name" value="Cis-CaaD-like"/>
</dbReference>
<dbReference type="InterPro" id="IPR014347">
    <property type="entry name" value="Tautomerase/MIF_sf"/>
</dbReference>
<reference evidence="2" key="1">
    <citation type="submission" date="2021-12" db="EMBL/GenBank/DDBJ databases">
        <authorList>
            <person name="Lee J.-H."/>
            <person name="Kim S.-B."/>
        </authorList>
    </citation>
    <scope>NUCLEOTIDE SEQUENCE</scope>
    <source>
        <strain evidence="2">NR30</strain>
    </source>
</reference>
<dbReference type="Proteomes" id="UP001108029">
    <property type="component" value="Unassembled WGS sequence"/>
</dbReference>
<gene>
    <name evidence="2" type="ORF">LJ657_19285</name>
</gene>
<keyword evidence="3" id="KW-1185">Reference proteome</keyword>
<sequence>MPYWEIFTPESAFTPQDKEQLSQRITSLYTDYAYDLPKFYVVVLFKDMPADTMYVGGKANNNFIRIRTDHIARQMDDPEMRFLCMEVIEEKLAPFVKDRGYDWEVHIDETPMDLWRVQGLVPPPPESDIEKLWARENRPVPYEQLAG</sequence>
<dbReference type="SUPFAM" id="SSF55331">
    <property type="entry name" value="Tautomerase/MIF"/>
    <property type="match status" value="1"/>
</dbReference>
<protein>
    <submittedName>
        <fullName evidence="2">Tautomerase family protein</fullName>
    </submittedName>
</protein>
<accession>A0A9Q3VRB6</accession>
<dbReference type="RefSeq" id="WP_232649884.1">
    <property type="nucleotide sequence ID" value="NZ_JAJSBI010000009.1"/>
</dbReference>
<feature type="domain" description="Tautomerase cis-CaaD-like" evidence="1">
    <location>
        <begin position="1"/>
        <end position="138"/>
    </location>
</feature>
<proteinExistence type="predicted"/>
<organism evidence="2 3">
    <name type="scientific">Streptomyces guryensis</name>
    <dbReference type="NCBI Taxonomy" id="2886947"/>
    <lineage>
        <taxon>Bacteria</taxon>
        <taxon>Bacillati</taxon>
        <taxon>Actinomycetota</taxon>
        <taxon>Actinomycetes</taxon>
        <taxon>Kitasatosporales</taxon>
        <taxon>Streptomycetaceae</taxon>
        <taxon>Streptomyces</taxon>
    </lineage>
</organism>
<comment type="caution">
    <text evidence="2">The sequence shown here is derived from an EMBL/GenBank/DDBJ whole genome shotgun (WGS) entry which is preliminary data.</text>
</comment>
<dbReference type="Pfam" id="PF14832">
    <property type="entry name" value="Tautomerase_3"/>
    <property type="match status" value="1"/>
</dbReference>
<evidence type="ECO:0000259" key="1">
    <source>
        <dbReference type="Pfam" id="PF14832"/>
    </source>
</evidence>
<name>A0A9Q3VRB6_9ACTN</name>
<dbReference type="Gene3D" id="3.30.429.10">
    <property type="entry name" value="Macrophage Migration Inhibitory Factor"/>
    <property type="match status" value="1"/>
</dbReference>